<dbReference type="RefSeq" id="WP_329410278.1">
    <property type="nucleotide sequence ID" value="NZ_CP109441.1"/>
</dbReference>
<evidence type="ECO:0000313" key="2">
    <source>
        <dbReference type="Proteomes" id="UP001432062"/>
    </source>
</evidence>
<accession>A0ABZ1YTZ5</accession>
<name>A0ABZ1YTZ5_9NOCA</name>
<dbReference type="Pfam" id="PF00378">
    <property type="entry name" value="ECH_1"/>
    <property type="match status" value="1"/>
</dbReference>
<dbReference type="EMBL" id="CP109441">
    <property type="protein sequence ID" value="WUV46503.1"/>
    <property type="molecule type" value="Genomic_DNA"/>
</dbReference>
<reference evidence="1" key="1">
    <citation type="submission" date="2022-10" db="EMBL/GenBank/DDBJ databases">
        <title>The complete genomes of actinobacterial strains from the NBC collection.</title>
        <authorList>
            <person name="Joergensen T.S."/>
            <person name="Alvarez Arevalo M."/>
            <person name="Sterndorff E.B."/>
            <person name="Faurdal D."/>
            <person name="Vuksanovic O."/>
            <person name="Mourched A.-S."/>
            <person name="Charusanti P."/>
            <person name="Shaw S."/>
            <person name="Blin K."/>
            <person name="Weber T."/>
        </authorList>
    </citation>
    <scope>NUCLEOTIDE SEQUENCE</scope>
    <source>
        <strain evidence="1">NBC_01482</strain>
    </source>
</reference>
<keyword evidence="2" id="KW-1185">Reference proteome</keyword>
<dbReference type="CDD" id="cd06558">
    <property type="entry name" value="crotonase-like"/>
    <property type="match status" value="1"/>
</dbReference>
<dbReference type="Proteomes" id="UP001432062">
    <property type="component" value="Chromosome"/>
</dbReference>
<gene>
    <name evidence="1" type="ORF">OG563_46995</name>
</gene>
<dbReference type="PANTHER" id="PTHR11941">
    <property type="entry name" value="ENOYL-COA HYDRATASE-RELATED"/>
    <property type="match status" value="1"/>
</dbReference>
<proteinExistence type="predicted"/>
<protein>
    <submittedName>
        <fullName evidence="1">Enoyl-CoA hydratase-related protein</fullName>
    </submittedName>
</protein>
<dbReference type="InterPro" id="IPR029045">
    <property type="entry name" value="ClpP/crotonase-like_dom_sf"/>
</dbReference>
<organism evidence="1 2">
    <name type="scientific">Nocardia vinacea</name>
    <dbReference type="NCBI Taxonomy" id="96468"/>
    <lineage>
        <taxon>Bacteria</taxon>
        <taxon>Bacillati</taxon>
        <taxon>Actinomycetota</taxon>
        <taxon>Actinomycetes</taxon>
        <taxon>Mycobacteriales</taxon>
        <taxon>Nocardiaceae</taxon>
        <taxon>Nocardia</taxon>
    </lineage>
</organism>
<dbReference type="Gene3D" id="3.90.226.10">
    <property type="entry name" value="2-enoyl-CoA Hydratase, Chain A, domain 1"/>
    <property type="match status" value="1"/>
</dbReference>
<dbReference type="PANTHER" id="PTHR11941:SF54">
    <property type="entry name" value="ENOYL-COA HYDRATASE, MITOCHONDRIAL"/>
    <property type="match status" value="1"/>
</dbReference>
<evidence type="ECO:0000313" key="1">
    <source>
        <dbReference type="EMBL" id="WUV46503.1"/>
    </source>
</evidence>
<dbReference type="SUPFAM" id="SSF52096">
    <property type="entry name" value="ClpP/crotonase"/>
    <property type="match status" value="1"/>
</dbReference>
<dbReference type="InterPro" id="IPR001753">
    <property type="entry name" value="Enoyl-CoA_hydra/iso"/>
</dbReference>
<sequence>MTDLELTTVDYRKNGHVATLELDRPDVLNAMNLRMHDDLTRVWDDIEAEDDIWLAVLAGKGGRAFAVGQDLKELAGRIDDGTARSSFGSAGKPGYPRITERFSFAKPLIAKVSGYALGGAFELVLACDTVVASSDAEFGLTEARLDLGHHA</sequence>